<dbReference type="HOGENOM" id="CLU_010686_18_11_9"/>
<proteinExistence type="predicted"/>
<dbReference type="InterPro" id="IPR025827">
    <property type="entry name" value="Zn_ribbon_recom_dom"/>
</dbReference>
<accession>A0A096B954</accession>
<dbReference type="PROSITE" id="PS51737">
    <property type="entry name" value="RECOMBINASE_DNA_BIND"/>
    <property type="match status" value="1"/>
</dbReference>
<name>A0A096B954_FLAPL</name>
<dbReference type="EMBL" id="ADLO01000052">
    <property type="protein sequence ID" value="KGF55938.1"/>
    <property type="molecule type" value="Genomic_DNA"/>
</dbReference>
<dbReference type="InterPro" id="IPR006119">
    <property type="entry name" value="Resolv_N"/>
</dbReference>
<evidence type="ECO:0000259" key="3">
    <source>
        <dbReference type="PROSITE" id="PS51737"/>
    </source>
</evidence>
<feature type="coiled-coil region" evidence="1">
    <location>
        <begin position="384"/>
        <end position="411"/>
    </location>
</feature>
<evidence type="ECO:0000256" key="1">
    <source>
        <dbReference type="SAM" id="Coils"/>
    </source>
</evidence>
<dbReference type="PROSITE" id="PS51736">
    <property type="entry name" value="RECOMBINASES_3"/>
    <property type="match status" value="1"/>
</dbReference>
<evidence type="ECO:0008006" key="6">
    <source>
        <dbReference type="Google" id="ProtNLM"/>
    </source>
</evidence>
<comment type="caution">
    <text evidence="4">The sequence shown here is derived from an EMBL/GenBank/DDBJ whole genome shotgun (WGS) entry which is preliminary data.</text>
</comment>
<evidence type="ECO:0000313" key="4">
    <source>
        <dbReference type="EMBL" id="KGF55938.1"/>
    </source>
</evidence>
<dbReference type="Pfam" id="PF07508">
    <property type="entry name" value="Recombinase"/>
    <property type="match status" value="1"/>
</dbReference>
<reference evidence="4 5" key="1">
    <citation type="submission" date="2011-08" db="EMBL/GenBank/DDBJ databases">
        <title>The Genome Sequence of Clostridium orbiscindens 1_3_50AFAA.</title>
        <authorList>
            <consortium name="The Broad Institute Genome Sequencing Platform"/>
            <person name="Earl A."/>
            <person name="Ward D."/>
            <person name="Feldgarden M."/>
            <person name="Gevers D."/>
            <person name="Daigneault M."/>
            <person name="Strauss J."/>
            <person name="Allen-Vercoe E."/>
            <person name="Young S.K."/>
            <person name="Zeng Q."/>
            <person name="Gargeya S."/>
            <person name="Fitzgerald M."/>
            <person name="Haas B."/>
            <person name="Abouelleil A."/>
            <person name="Alvarado L."/>
            <person name="Arachchi H.M."/>
            <person name="Berlin A."/>
            <person name="Brown A."/>
            <person name="Chapman S.B."/>
            <person name="Chen Z."/>
            <person name="Dunbar C."/>
            <person name="Freedman E."/>
            <person name="Gearin G."/>
            <person name="Gellesch M."/>
            <person name="Goldberg J."/>
            <person name="Griggs A."/>
            <person name="Gujja S."/>
            <person name="Heiman D."/>
            <person name="Howarth C."/>
            <person name="Larson L."/>
            <person name="Lui A."/>
            <person name="MacDonald P.J.P."/>
            <person name="Montmayeur A."/>
            <person name="Murphy C."/>
            <person name="Neiman D."/>
            <person name="Pearson M."/>
            <person name="Priest M."/>
            <person name="Roberts A."/>
            <person name="Saif S."/>
            <person name="Shea T."/>
            <person name="Shenoy N."/>
            <person name="Sisk P."/>
            <person name="Stolte C."/>
            <person name="Sykes S."/>
            <person name="Wortman J."/>
            <person name="Nusbaum C."/>
            <person name="Birren B."/>
        </authorList>
    </citation>
    <scope>NUCLEOTIDE SEQUENCE [LARGE SCALE GENOMIC DNA]</scope>
    <source>
        <strain evidence="4 5">1_3_50AFAA</strain>
    </source>
</reference>
<dbReference type="SMART" id="SM00857">
    <property type="entry name" value="Resolvase"/>
    <property type="match status" value="1"/>
</dbReference>
<dbReference type="InterPro" id="IPR038109">
    <property type="entry name" value="DNA_bind_recomb_sf"/>
</dbReference>
<evidence type="ECO:0000313" key="5">
    <source>
        <dbReference type="Proteomes" id="UP000029585"/>
    </source>
</evidence>
<keyword evidence="5" id="KW-1185">Reference proteome</keyword>
<sequence>MNVVIYARYSSHSQTEQSIEGQLHTCYEYAKNNGYLVVGEYIDRAQSGTTDSRAEFQRMIADSDKHTFEGVLVYQLDRFAHNRYDSAINKAKLKKNGVRVISARENISDDASGILVEGVLESMAEYYSAELSQKIRRGMDINAEKCLSNGSNPGLGYRVDEERRFHIDPEGAAVVREIFEQYASGKTVTEIIQSLNARQIKTSQGKAFNKNSLHRLLRNRRYIGYYIYKGVETPNGMPRILEDELFERVQHILNRNKKAPARSRGREEYLLTTKLFCGYCREMMTGYGGTGKSGKAYHYYACNNFKRRKCKKKVINKEKIENRVVLECRKLLTDSNIEHIAASVAAVCESDWDTISVKRIKAAIQETDTAIENLWKALEKGQAADMITERIEKRQKEKEELQAQLAIEMNKQVRLSAPDIRAYLYALKHGDKNDENTKRGIINIFLRAVYLFDETFTLILNGSDKPIVIDDILLDEIEEGLDDDLANHNLCSSLVADAPPKKERHDFRRVFLFVVQSADVGTSNYDTPRIPCSGTETLKGIIMYNFESILSLGVFWYTAKDLDYTKK</sequence>
<dbReference type="AlphaFoldDB" id="A0A096B954"/>
<dbReference type="RefSeq" id="WP_080744435.1">
    <property type="nucleotide sequence ID" value="NZ_KN174162.1"/>
</dbReference>
<dbReference type="Pfam" id="PF13408">
    <property type="entry name" value="Zn_ribbon_recom"/>
    <property type="match status" value="1"/>
</dbReference>
<dbReference type="Proteomes" id="UP000029585">
    <property type="component" value="Unassembled WGS sequence"/>
</dbReference>
<dbReference type="Gene3D" id="3.40.50.1390">
    <property type="entry name" value="Resolvase, N-terminal catalytic domain"/>
    <property type="match status" value="1"/>
</dbReference>
<dbReference type="GO" id="GO:0000150">
    <property type="term" value="F:DNA strand exchange activity"/>
    <property type="evidence" value="ECO:0007669"/>
    <property type="project" value="InterPro"/>
</dbReference>
<organism evidence="4 5">
    <name type="scientific">Flavonifractor plautii 1_3_50AFAA</name>
    <dbReference type="NCBI Taxonomy" id="742738"/>
    <lineage>
        <taxon>Bacteria</taxon>
        <taxon>Bacillati</taxon>
        <taxon>Bacillota</taxon>
        <taxon>Clostridia</taxon>
        <taxon>Eubacteriales</taxon>
        <taxon>Oscillospiraceae</taxon>
        <taxon>Flavonifractor</taxon>
    </lineage>
</organism>
<dbReference type="SUPFAM" id="SSF53041">
    <property type="entry name" value="Resolvase-like"/>
    <property type="match status" value="1"/>
</dbReference>
<evidence type="ECO:0000259" key="2">
    <source>
        <dbReference type="PROSITE" id="PS51736"/>
    </source>
</evidence>
<keyword evidence="1" id="KW-0175">Coiled coil</keyword>
<dbReference type="CDD" id="cd00338">
    <property type="entry name" value="Ser_Recombinase"/>
    <property type="match status" value="1"/>
</dbReference>
<dbReference type="GO" id="GO:0003677">
    <property type="term" value="F:DNA binding"/>
    <property type="evidence" value="ECO:0007669"/>
    <property type="project" value="InterPro"/>
</dbReference>
<gene>
    <name evidence="4" type="ORF">HMPREF9460_01405</name>
</gene>
<dbReference type="InterPro" id="IPR050639">
    <property type="entry name" value="SSR_resolvase"/>
</dbReference>
<dbReference type="Gene3D" id="3.90.1750.20">
    <property type="entry name" value="Putative Large Serine Recombinase, Chain B, Domain 2"/>
    <property type="match status" value="1"/>
</dbReference>
<feature type="domain" description="Recombinase" evidence="3">
    <location>
        <begin position="154"/>
        <end position="259"/>
    </location>
</feature>
<dbReference type="PANTHER" id="PTHR30461:SF23">
    <property type="entry name" value="DNA RECOMBINASE-RELATED"/>
    <property type="match status" value="1"/>
</dbReference>
<feature type="domain" description="Resolvase/invertase-type recombinase catalytic" evidence="2">
    <location>
        <begin position="2"/>
        <end position="146"/>
    </location>
</feature>
<dbReference type="eggNOG" id="COG1961">
    <property type="taxonomic scope" value="Bacteria"/>
</dbReference>
<dbReference type="Pfam" id="PF00239">
    <property type="entry name" value="Resolvase"/>
    <property type="match status" value="1"/>
</dbReference>
<dbReference type="InterPro" id="IPR011109">
    <property type="entry name" value="DNA_bind_recombinase_dom"/>
</dbReference>
<protein>
    <recommendedName>
        <fullName evidence="6">Recombinase domain-containing protein</fullName>
    </recommendedName>
</protein>
<dbReference type="PANTHER" id="PTHR30461">
    <property type="entry name" value="DNA-INVERTASE FROM LAMBDOID PROPHAGE"/>
    <property type="match status" value="1"/>
</dbReference>
<dbReference type="PATRIC" id="fig|742738.3.peg.1448"/>
<dbReference type="InterPro" id="IPR036162">
    <property type="entry name" value="Resolvase-like_N_sf"/>
</dbReference>